<evidence type="ECO:0000256" key="3">
    <source>
        <dbReference type="ARBA" id="ARBA00022598"/>
    </source>
</evidence>
<dbReference type="HAMAP" id="MF_00123">
    <property type="entry name" value="Arg_tRNA_synth"/>
    <property type="match status" value="1"/>
</dbReference>
<evidence type="ECO:0000256" key="12">
    <source>
        <dbReference type="RuleBase" id="RU363038"/>
    </source>
</evidence>
<evidence type="ECO:0000259" key="14">
    <source>
        <dbReference type="SMART" id="SM01016"/>
    </source>
</evidence>
<dbReference type="Gene3D" id="1.10.730.10">
    <property type="entry name" value="Isoleucyl-tRNA Synthetase, Domain 1"/>
    <property type="match status" value="1"/>
</dbReference>
<dbReference type="OrthoDB" id="68056at2759"/>
<evidence type="ECO:0000256" key="2">
    <source>
        <dbReference type="ARBA" id="ARBA00012837"/>
    </source>
</evidence>
<keyword evidence="7" id="KW-0007">Acetylation</keyword>
<gene>
    <name evidence="15" type="ORF">ANE_LOCUS7993</name>
</gene>
<dbReference type="InterPro" id="IPR035684">
    <property type="entry name" value="ArgRS_core"/>
</dbReference>
<dbReference type="Gene3D" id="3.40.50.620">
    <property type="entry name" value="HUPs"/>
    <property type="match status" value="1"/>
</dbReference>
<dbReference type="PANTHER" id="PTHR11956:SF8">
    <property type="entry name" value="ARGININE--TRNA LIGASE"/>
    <property type="match status" value="1"/>
</dbReference>
<dbReference type="GO" id="GO:0048608">
    <property type="term" value="P:reproductive structure development"/>
    <property type="evidence" value="ECO:0007669"/>
    <property type="project" value="UniProtKB-ARBA"/>
</dbReference>
<dbReference type="Pfam" id="PF00750">
    <property type="entry name" value="tRNA-synt_1d"/>
    <property type="match status" value="1"/>
</dbReference>
<dbReference type="InterPro" id="IPR001278">
    <property type="entry name" value="Arg-tRNA-ligase"/>
</dbReference>
<evidence type="ECO:0000256" key="10">
    <source>
        <dbReference type="ARBA" id="ARBA00049339"/>
    </source>
</evidence>
<evidence type="ECO:0000256" key="7">
    <source>
        <dbReference type="ARBA" id="ARBA00022990"/>
    </source>
</evidence>
<keyword evidence="5 12" id="KW-0067">ATP-binding</keyword>
<feature type="domain" description="Arginyl tRNA synthetase N-terminal" evidence="14">
    <location>
        <begin position="40"/>
        <end position="129"/>
    </location>
</feature>
<dbReference type="Pfam" id="PF05746">
    <property type="entry name" value="DALR_1"/>
    <property type="match status" value="1"/>
</dbReference>
<dbReference type="FunFam" id="3.30.1360.70:FF:000002">
    <property type="entry name" value="arginine--tRNA ligase, cytoplasmic"/>
    <property type="match status" value="1"/>
</dbReference>
<dbReference type="PRINTS" id="PR01038">
    <property type="entry name" value="TRNASYNTHARG"/>
</dbReference>
<keyword evidence="4 12" id="KW-0547">Nucleotide-binding</keyword>
<dbReference type="GO" id="GO:0009791">
    <property type="term" value="P:post-embryonic development"/>
    <property type="evidence" value="ECO:0007669"/>
    <property type="project" value="UniProtKB-ARBA"/>
</dbReference>
<dbReference type="PROSITE" id="PS00178">
    <property type="entry name" value="AA_TRNA_LIGASE_I"/>
    <property type="match status" value="1"/>
</dbReference>
<organism evidence="15 16">
    <name type="scientific">Arabis nemorensis</name>
    <dbReference type="NCBI Taxonomy" id="586526"/>
    <lineage>
        <taxon>Eukaryota</taxon>
        <taxon>Viridiplantae</taxon>
        <taxon>Streptophyta</taxon>
        <taxon>Embryophyta</taxon>
        <taxon>Tracheophyta</taxon>
        <taxon>Spermatophyta</taxon>
        <taxon>Magnoliopsida</taxon>
        <taxon>eudicotyledons</taxon>
        <taxon>Gunneridae</taxon>
        <taxon>Pentapetalae</taxon>
        <taxon>rosids</taxon>
        <taxon>malvids</taxon>
        <taxon>Brassicales</taxon>
        <taxon>Brassicaceae</taxon>
        <taxon>Arabideae</taxon>
        <taxon>Arabis</taxon>
    </lineage>
</organism>
<dbReference type="InterPro" id="IPR009080">
    <property type="entry name" value="tRNAsynth_Ia_anticodon-bd"/>
</dbReference>
<evidence type="ECO:0000256" key="11">
    <source>
        <dbReference type="ARBA" id="ARBA00055485"/>
    </source>
</evidence>
<evidence type="ECO:0000313" key="15">
    <source>
        <dbReference type="EMBL" id="VVA97548.1"/>
    </source>
</evidence>
<evidence type="ECO:0000256" key="4">
    <source>
        <dbReference type="ARBA" id="ARBA00022741"/>
    </source>
</evidence>
<keyword evidence="8 12" id="KW-0030">Aminoacyl-tRNA synthetase</keyword>
<dbReference type="EMBL" id="CABITT030000003">
    <property type="protein sequence ID" value="VVA97548.1"/>
    <property type="molecule type" value="Genomic_DNA"/>
</dbReference>
<dbReference type="InterPro" id="IPR001412">
    <property type="entry name" value="aa-tRNA-synth_I_CS"/>
</dbReference>
<dbReference type="SUPFAM" id="SSF55190">
    <property type="entry name" value="Arginyl-tRNA synthetase (ArgRS), N-terminal 'additional' domain"/>
    <property type="match status" value="1"/>
</dbReference>
<evidence type="ECO:0000313" key="16">
    <source>
        <dbReference type="Proteomes" id="UP000489600"/>
    </source>
</evidence>
<comment type="function">
    <text evidence="11">Forms part of a macromolecular complex that catalyzes the attachment of specific amino acids to cognate tRNAs during protein synthesis.</text>
</comment>
<evidence type="ECO:0000259" key="13">
    <source>
        <dbReference type="SMART" id="SM00836"/>
    </source>
</evidence>
<evidence type="ECO:0000256" key="1">
    <source>
        <dbReference type="ARBA" id="ARBA00005594"/>
    </source>
</evidence>
<dbReference type="CDD" id="cd07956">
    <property type="entry name" value="Anticodon_Ia_Arg"/>
    <property type="match status" value="1"/>
</dbReference>
<dbReference type="GO" id="GO:0004814">
    <property type="term" value="F:arginine-tRNA ligase activity"/>
    <property type="evidence" value="ECO:0007669"/>
    <property type="project" value="UniProtKB-EC"/>
</dbReference>
<protein>
    <recommendedName>
        <fullName evidence="2">arginine--tRNA ligase</fullName>
        <ecNumber evidence="2">6.1.1.19</ecNumber>
    </recommendedName>
    <alternativeName>
        <fullName evidence="9">Arginyl-tRNA synthetase</fullName>
    </alternativeName>
</protein>
<dbReference type="FunFam" id="3.40.50.620:FF:000096">
    <property type="entry name" value="Arginine--tRNA ligase chloroplastic/mitochondrial"/>
    <property type="match status" value="1"/>
</dbReference>
<dbReference type="EC" id="6.1.1.19" evidence="2"/>
<proteinExistence type="inferred from homology"/>
<dbReference type="InterPro" id="IPR008909">
    <property type="entry name" value="DALR_anticod-bd"/>
</dbReference>
<name>A0A565B7A9_9BRAS</name>
<dbReference type="AlphaFoldDB" id="A0A565B7A9"/>
<reference evidence="15" key="1">
    <citation type="submission" date="2019-07" db="EMBL/GenBank/DDBJ databases">
        <authorList>
            <person name="Dittberner H."/>
        </authorList>
    </citation>
    <scope>NUCLEOTIDE SEQUENCE [LARGE SCALE GENOMIC DNA]</scope>
</reference>
<dbReference type="Gene3D" id="3.30.1360.70">
    <property type="entry name" value="Arginyl tRNA synthetase N-terminal domain"/>
    <property type="match status" value="1"/>
</dbReference>
<dbReference type="SUPFAM" id="SSF52374">
    <property type="entry name" value="Nucleotidylyl transferase"/>
    <property type="match status" value="1"/>
</dbReference>
<dbReference type="SMART" id="SM01016">
    <property type="entry name" value="Arg_tRNA_synt_N"/>
    <property type="match status" value="1"/>
</dbReference>
<comment type="catalytic activity">
    <reaction evidence="10">
        <text>tRNA(Arg) + L-arginine + ATP = L-arginyl-tRNA(Arg) + AMP + diphosphate</text>
        <dbReference type="Rhea" id="RHEA:20301"/>
        <dbReference type="Rhea" id="RHEA-COMP:9658"/>
        <dbReference type="Rhea" id="RHEA-COMP:9673"/>
        <dbReference type="ChEBI" id="CHEBI:30616"/>
        <dbReference type="ChEBI" id="CHEBI:32682"/>
        <dbReference type="ChEBI" id="CHEBI:33019"/>
        <dbReference type="ChEBI" id="CHEBI:78442"/>
        <dbReference type="ChEBI" id="CHEBI:78513"/>
        <dbReference type="ChEBI" id="CHEBI:456215"/>
        <dbReference type="EC" id="6.1.1.19"/>
    </reaction>
</comment>
<evidence type="ECO:0000256" key="6">
    <source>
        <dbReference type="ARBA" id="ARBA00022917"/>
    </source>
</evidence>
<keyword evidence="6 12" id="KW-0648">Protein biosynthesis</keyword>
<evidence type="ECO:0000256" key="8">
    <source>
        <dbReference type="ARBA" id="ARBA00023146"/>
    </source>
</evidence>
<dbReference type="CDD" id="cd00671">
    <property type="entry name" value="ArgRS_core"/>
    <property type="match status" value="1"/>
</dbReference>
<dbReference type="SUPFAM" id="SSF47323">
    <property type="entry name" value="Anticodon-binding domain of a subclass of class I aminoacyl-tRNA synthetases"/>
    <property type="match status" value="1"/>
</dbReference>
<dbReference type="GO" id="GO:0005524">
    <property type="term" value="F:ATP binding"/>
    <property type="evidence" value="ECO:0007669"/>
    <property type="project" value="UniProtKB-KW"/>
</dbReference>
<dbReference type="NCBIfam" id="TIGR00456">
    <property type="entry name" value="argS"/>
    <property type="match status" value="1"/>
</dbReference>
<feature type="domain" description="DALR anticodon binding" evidence="13">
    <location>
        <begin position="503"/>
        <end position="618"/>
    </location>
</feature>
<comment type="similarity">
    <text evidence="1 12">Belongs to the class-I aminoacyl-tRNA synthetase family.</text>
</comment>
<dbReference type="SMART" id="SM00836">
    <property type="entry name" value="DALR_1"/>
    <property type="match status" value="1"/>
</dbReference>
<evidence type="ECO:0000256" key="5">
    <source>
        <dbReference type="ARBA" id="ARBA00022840"/>
    </source>
</evidence>
<dbReference type="InterPro" id="IPR005148">
    <property type="entry name" value="Arg-tRNA-synth_N"/>
</dbReference>
<accession>A0A565B7A9</accession>
<dbReference type="InterPro" id="IPR014729">
    <property type="entry name" value="Rossmann-like_a/b/a_fold"/>
</dbReference>
<dbReference type="GO" id="GO:0006420">
    <property type="term" value="P:arginyl-tRNA aminoacylation"/>
    <property type="evidence" value="ECO:0007669"/>
    <property type="project" value="InterPro"/>
</dbReference>
<dbReference type="InterPro" id="IPR036695">
    <property type="entry name" value="Arg-tRNA-synth_N_sf"/>
</dbReference>
<dbReference type="PANTHER" id="PTHR11956">
    <property type="entry name" value="ARGINYL-TRNA SYNTHETASE"/>
    <property type="match status" value="1"/>
</dbReference>
<keyword evidence="16" id="KW-1185">Reference proteome</keyword>
<comment type="caution">
    <text evidence="15">The sequence shown here is derived from an EMBL/GenBank/DDBJ whole genome shotgun (WGS) entry which is preliminary data.</text>
</comment>
<dbReference type="GO" id="GO:0005737">
    <property type="term" value="C:cytoplasm"/>
    <property type="evidence" value="ECO:0007669"/>
    <property type="project" value="InterPro"/>
</dbReference>
<keyword evidence="3 12" id="KW-0436">Ligase</keyword>
<dbReference type="Proteomes" id="UP000489600">
    <property type="component" value="Unassembled WGS sequence"/>
</dbReference>
<sequence>MINIRRECVLRAEATRRFAFATKSKSVATMAAEYTGNLKHQLEILFDESLRLTVPDETGVEIKVAASQPGIPGDYQCNNAMSLWSIIKGKGTQFRGPPAVGQALLNNLPTSEMVESCSVAGPGFVNVVLSSNWMAKSIENMLIDGIDTWAPTLPVKRAVVDFSSPNIAKEMHVGHLRSTIIGDTLARMLEYSKVEVLRRNHVGDWGTQFGMLIEYLFEEFPDTDSVTETAIGDLQSFYKKSKRKFDDDPDFKEKAQKAVVRLQGGDPIYRKAWAKICEISRTEFATVYQRLRVELEEKGESFYNPYIPQVIEELNSKGLIEESEGARVIFLEGFKIPLMVVKSDGGFNYASTDLTALWYRLNEEKAEWIIYLTDVGQQPHFHMFFKAARKAGWLPDSDKTYPRVDHVGFGLVMGDDRKRFRTRAAADVVRLVDLLDEAKTRSKTALVERGKDKEWTPEELDQTAEAVGYGAVKYADLKNNRSTNYTFNFDQMLSDKGNTAVYLLYAHARICSIIRKSGKDIDELKKTGNVALDHPEERALGLHLLRFAETVEEACNNLLPNVLCQYLYDLSERFTTFYSIHQVNGSPEEASRLLLCEATAIVMRKCFHLLGITPVYKI</sequence>
<evidence type="ECO:0000256" key="9">
    <source>
        <dbReference type="ARBA" id="ARBA00033033"/>
    </source>
</evidence>
<dbReference type="FunFam" id="1.10.730.10:FF:000017">
    <property type="entry name" value="Arginine--tRNA ligase, chloroplastic/mitochondrial"/>
    <property type="match status" value="1"/>
</dbReference>
<dbReference type="Pfam" id="PF03485">
    <property type="entry name" value="Arg_tRNA_synt_N"/>
    <property type="match status" value="1"/>
</dbReference>